<dbReference type="PANTHER" id="PTHR32361">
    <property type="entry name" value="FERRIC/CUPRIC REDUCTASE TRANSMEMBRANE COMPONENT"/>
    <property type="match status" value="1"/>
</dbReference>
<keyword evidence="9" id="KW-0560">Oxidoreductase</keyword>
<reference evidence="16 17" key="1">
    <citation type="journal article" date="2020" name="ISME J.">
        <title>Uncovering the hidden diversity of litter-decomposition mechanisms in mushroom-forming fungi.</title>
        <authorList>
            <person name="Floudas D."/>
            <person name="Bentzer J."/>
            <person name="Ahren D."/>
            <person name="Johansson T."/>
            <person name="Persson P."/>
            <person name="Tunlid A."/>
        </authorList>
    </citation>
    <scope>NUCLEOTIDE SEQUENCE [LARGE SCALE GENOMIC DNA]</scope>
    <source>
        <strain evidence="16 17">CBS 291.85</strain>
    </source>
</reference>
<evidence type="ECO:0000256" key="2">
    <source>
        <dbReference type="ARBA" id="ARBA00006278"/>
    </source>
</evidence>
<evidence type="ECO:0000256" key="3">
    <source>
        <dbReference type="ARBA" id="ARBA00012668"/>
    </source>
</evidence>
<dbReference type="GO" id="GO:0015677">
    <property type="term" value="P:copper ion import"/>
    <property type="evidence" value="ECO:0007669"/>
    <property type="project" value="TreeGrafter"/>
</dbReference>
<dbReference type="OrthoDB" id="4494341at2759"/>
<dbReference type="EMBL" id="JAACJM010000066">
    <property type="protein sequence ID" value="KAF5352303.1"/>
    <property type="molecule type" value="Genomic_DNA"/>
</dbReference>
<dbReference type="InterPro" id="IPR013112">
    <property type="entry name" value="FAD-bd_8"/>
</dbReference>
<evidence type="ECO:0000256" key="4">
    <source>
        <dbReference type="ARBA" id="ARBA00022448"/>
    </source>
</evidence>
<keyword evidence="4" id="KW-0813">Transport</keyword>
<keyword evidence="17" id="KW-1185">Reference proteome</keyword>
<dbReference type="GO" id="GO:0005886">
    <property type="term" value="C:plasma membrane"/>
    <property type="evidence" value="ECO:0007669"/>
    <property type="project" value="UniProtKB-SubCell"/>
</dbReference>
<feature type="transmembrane region" description="Helical" evidence="14">
    <location>
        <begin position="15"/>
        <end position="37"/>
    </location>
</feature>
<evidence type="ECO:0000256" key="12">
    <source>
        <dbReference type="ARBA" id="ARBA00023180"/>
    </source>
</evidence>
<evidence type="ECO:0000256" key="11">
    <source>
        <dbReference type="ARBA" id="ARBA00023136"/>
    </source>
</evidence>
<dbReference type="SFLD" id="SFLDG01168">
    <property type="entry name" value="Ferric_reductase_subgroup_(FRE"/>
    <property type="match status" value="1"/>
</dbReference>
<dbReference type="InterPro" id="IPR051410">
    <property type="entry name" value="Ferric/Cupric_Reductase"/>
</dbReference>
<dbReference type="InterPro" id="IPR017938">
    <property type="entry name" value="Riboflavin_synthase-like_b-brl"/>
</dbReference>
<evidence type="ECO:0000256" key="1">
    <source>
        <dbReference type="ARBA" id="ARBA00004651"/>
    </source>
</evidence>
<dbReference type="InterPro" id="IPR017927">
    <property type="entry name" value="FAD-bd_FR_type"/>
</dbReference>
<dbReference type="Pfam" id="PF08022">
    <property type="entry name" value="FAD_binding_8"/>
    <property type="match status" value="1"/>
</dbReference>
<accession>A0A8H5FXF0</accession>
<comment type="caution">
    <text evidence="16">The sequence shown here is derived from an EMBL/GenBank/DDBJ whole genome shotgun (WGS) entry which is preliminary data.</text>
</comment>
<proteinExistence type="inferred from homology"/>
<dbReference type="SUPFAM" id="SSF63380">
    <property type="entry name" value="Riboflavin synthase domain-like"/>
    <property type="match status" value="1"/>
</dbReference>
<dbReference type="Pfam" id="PF01794">
    <property type="entry name" value="Ferric_reduct"/>
    <property type="match status" value="1"/>
</dbReference>
<feature type="transmembrane region" description="Helical" evidence="14">
    <location>
        <begin position="202"/>
        <end position="222"/>
    </location>
</feature>
<gene>
    <name evidence="16" type="ORF">D9758_011961</name>
</gene>
<feature type="domain" description="FAD-binding FR-type" evidence="15">
    <location>
        <begin position="282"/>
        <end position="435"/>
    </location>
</feature>
<dbReference type="GO" id="GO:0052851">
    <property type="term" value="F:ferric-chelate reductase (NADPH) activity"/>
    <property type="evidence" value="ECO:0007669"/>
    <property type="project" value="UniProtKB-EC"/>
</dbReference>
<keyword evidence="5" id="KW-1003">Cell membrane</keyword>
<evidence type="ECO:0000256" key="13">
    <source>
        <dbReference type="ARBA" id="ARBA00048483"/>
    </source>
</evidence>
<dbReference type="Pfam" id="PF08030">
    <property type="entry name" value="NAD_binding_6"/>
    <property type="match status" value="1"/>
</dbReference>
<keyword evidence="8 14" id="KW-1133">Transmembrane helix</keyword>
<dbReference type="InterPro" id="IPR039261">
    <property type="entry name" value="FNR_nucleotide-bd"/>
</dbReference>
<keyword evidence="7" id="KW-0249">Electron transport</keyword>
<dbReference type="Proteomes" id="UP000559256">
    <property type="component" value="Unassembled WGS sequence"/>
</dbReference>
<feature type="transmembrane region" description="Helical" evidence="14">
    <location>
        <begin position="229"/>
        <end position="248"/>
    </location>
</feature>
<dbReference type="PANTHER" id="PTHR32361:SF9">
    <property type="entry name" value="FERRIC REDUCTASE TRANSMEMBRANE COMPONENT 3-RELATED"/>
    <property type="match status" value="1"/>
</dbReference>
<evidence type="ECO:0000256" key="7">
    <source>
        <dbReference type="ARBA" id="ARBA00022982"/>
    </source>
</evidence>
<dbReference type="SFLD" id="SFLDS00052">
    <property type="entry name" value="Ferric_Reductase_Domain"/>
    <property type="match status" value="1"/>
</dbReference>
<comment type="catalytic activity">
    <reaction evidence="13">
        <text>2 a Fe(II)-siderophore + NADP(+) + H(+) = 2 a Fe(III)-siderophore + NADPH</text>
        <dbReference type="Rhea" id="RHEA:28795"/>
        <dbReference type="Rhea" id="RHEA-COMP:11342"/>
        <dbReference type="Rhea" id="RHEA-COMP:11344"/>
        <dbReference type="ChEBI" id="CHEBI:15378"/>
        <dbReference type="ChEBI" id="CHEBI:29033"/>
        <dbReference type="ChEBI" id="CHEBI:29034"/>
        <dbReference type="ChEBI" id="CHEBI:57783"/>
        <dbReference type="ChEBI" id="CHEBI:58349"/>
        <dbReference type="EC" id="1.16.1.9"/>
    </reaction>
</comment>
<dbReference type="InterPro" id="IPR013130">
    <property type="entry name" value="Fe3_Rdtase_TM_dom"/>
</dbReference>
<dbReference type="CDD" id="cd06186">
    <property type="entry name" value="NOX_Duox_like_FAD_NADP"/>
    <property type="match status" value="1"/>
</dbReference>
<evidence type="ECO:0000256" key="9">
    <source>
        <dbReference type="ARBA" id="ARBA00023002"/>
    </source>
</evidence>
<keyword evidence="12" id="KW-0325">Glycoprotein</keyword>
<dbReference type="InterPro" id="IPR013121">
    <property type="entry name" value="Fe_red_NAD-bd_6"/>
</dbReference>
<evidence type="ECO:0000256" key="5">
    <source>
        <dbReference type="ARBA" id="ARBA00022475"/>
    </source>
</evidence>
<evidence type="ECO:0000256" key="6">
    <source>
        <dbReference type="ARBA" id="ARBA00022692"/>
    </source>
</evidence>
<keyword evidence="6 14" id="KW-0812">Transmembrane</keyword>
<evidence type="ECO:0000256" key="14">
    <source>
        <dbReference type="SAM" id="Phobius"/>
    </source>
</evidence>
<dbReference type="GO" id="GO:0006879">
    <property type="term" value="P:intracellular iron ion homeostasis"/>
    <property type="evidence" value="ECO:0007669"/>
    <property type="project" value="TreeGrafter"/>
</dbReference>
<evidence type="ECO:0000256" key="8">
    <source>
        <dbReference type="ARBA" id="ARBA00022989"/>
    </source>
</evidence>
<feature type="transmembrane region" description="Helical" evidence="14">
    <location>
        <begin position="173"/>
        <end position="190"/>
    </location>
</feature>
<evidence type="ECO:0000256" key="10">
    <source>
        <dbReference type="ARBA" id="ARBA00023065"/>
    </source>
</evidence>
<dbReference type="Gene3D" id="3.40.50.80">
    <property type="entry name" value="Nucleotide-binding domain of ferredoxin-NADP reductase (FNR) module"/>
    <property type="match status" value="1"/>
</dbReference>
<keyword evidence="11 14" id="KW-0472">Membrane</keyword>
<dbReference type="EC" id="1.16.1.9" evidence="3"/>
<keyword evidence="10" id="KW-0406">Ion transport</keyword>
<comment type="subcellular location">
    <subcellularLocation>
        <location evidence="1">Cell membrane</location>
        <topology evidence="1">Multi-pass membrane protein</topology>
    </subcellularLocation>
</comment>
<comment type="similarity">
    <text evidence="2">Belongs to the ferric reductase (FRE) family.</text>
</comment>
<sequence>MQQVLSNREKEYPRYMWYFIGSFIGLLTLFNIISITFKVSHRRLRSLSVPSDPERHLSSPGHHDGGLVALRRLPSALANTYRILAYRGTINITRTFSVNLAEVQVCVIYTVALFAFESINATSSDGSQGYWRARAGTLATSQIPLIVALGMKNNVISLLTGIGYEKLSFIHRMISRVVFVLLCVHAAGGGDLDTGRPDTSGLGIMALVAFAYLIFIVSNRYVRGRFYEVFYYGHFVLVLLFLGGAYYHANGETFGYYIWPCFLLWGLDRLIRLIRVVAFNRSSFSSSEVHEMDASIKLVTPDIVRLTMKRPPPFSWAPGQFVYLHAPTVAFFPGEAHPFTIASHKSLSISTSNSFELQNLPSQAGPGISASSQNDDSESQEAVLRSLYRNRKEWRELIFFINVHGGFTKRLRETAKRKKTIKVLLDGPYGFPISVDTFDTIVLIAGEWNGSDFYSAHLFRCDTASKISRVGSSKSRCKQLTFVWSVRDPAHLDLISPTLISLSNIMPPYLKVRVYLFVSSTGENKGPPLSFPESIISNDVLRNIVSVSTGRADLRSILEEEIEQTRGGAVCVAVCGSQSIARDVRKGLGFSVGGLGTIMRGGASVTLHTETFGYA</sequence>
<evidence type="ECO:0000313" key="17">
    <source>
        <dbReference type="Proteomes" id="UP000559256"/>
    </source>
</evidence>
<evidence type="ECO:0000313" key="16">
    <source>
        <dbReference type="EMBL" id="KAF5352303.1"/>
    </source>
</evidence>
<evidence type="ECO:0000259" key="15">
    <source>
        <dbReference type="PROSITE" id="PS51384"/>
    </source>
</evidence>
<dbReference type="Gene3D" id="2.40.30.10">
    <property type="entry name" value="Translation factors"/>
    <property type="match status" value="1"/>
</dbReference>
<name>A0A8H5FXF0_9AGAR</name>
<organism evidence="16 17">
    <name type="scientific">Tetrapyrgos nigripes</name>
    <dbReference type="NCBI Taxonomy" id="182062"/>
    <lineage>
        <taxon>Eukaryota</taxon>
        <taxon>Fungi</taxon>
        <taxon>Dikarya</taxon>
        <taxon>Basidiomycota</taxon>
        <taxon>Agaricomycotina</taxon>
        <taxon>Agaricomycetes</taxon>
        <taxon>Agaricomycetidae</taxon>
        <taxon>Agaricales</taxon>
        <taxon>Marasmiineae</taxon>
        <taxon>Marasmiaceae</taxon>
        <taxon>Tetrapyrgos</taxon>
    </lineage>
</organism>
<dbReference type="PROSITE" id="PS51384">
    <property type="entry name" value="FAD_FR"/>
    <property type="match status" value="1"/>
</dbReference>
<dbReference type="AlphaFoldDB" id="A0A8H5FXF0"/>
<protein>
    <recommendedName>
        <fullName evidence="3">ferric-chelate reductase (NADPH)</fullName>
        <ecNumber evidence="3">1.16.1.9</ecNumber>
    </recommendedName>
</protein>
<dbReference type="GO" id="GO:0006826">
    <property type="term" value="P:iron ion transport"/>
    <property type="evidence" value="ECO:0007669"/>
    <property type="project" value="TreeGrafter"/>
</dbReference>